<evidence type="ECO:0000313" key="2">
    <source>
        <dbReference type="EMBL" id="MBP2383765.1"/>
    </source>
</evidence>
<comment type="caution">
    <text evidence="2">The sequence shown here is derived from an EMBL/GenBank/DDBJ whole genome shotgun (WGS) entry which is preliminary data.</text>
</comment>
<proteinExistence type="predicted"/>
<accession>A0ABS4X5M9</accession>
<dbReference type="Proteomes" id="UP001519290">
    <property type="component" value="Unassembled WGS sequence"/>
</dbReference>
<reference evidence="2 3" key="1">
    <citation type="submission" date="2021-03" db="EMBL/GenBank/DDBJ databases">
        <title>Sequencing the genomes of 1000 actinobacteria strains.</title>
        <authorList>
            <person name="Klenk H.-P."/>
        </authorList>
    </citation>
    <scope>NUCLEOTIDE SEQUENCE [LARGE SCALE GENOMIC DNA]</scope>
    <source>
        <strain evidence="2 3">DSM 14566</strain>
    </source>
</reference>
<protein>
    <submittedName>
        <fullName evidence="2">Uncharacterized protein</fullName>
    </submittedName>
</protein>
<evidence type="ECO:0000313" key="3">
    <source>
        <dbReference type="Proteomes" id="UP001519290"/>
    </source>
</evidence>
<keyword evidence="3" id="KW-1185">Reference proteome</keyword>
<dbReference type="EMBL" id="JAGIOD010000002">
    <property type="protein sequence ID" value="MBP2383765.1"/>
    <property type="molecule type" value="Genomic_DNA"/>
</dbReference>
<evidence type="ECO:0000256" key="1">
    <source>
        <dbReference type="SAM" id="MobiDB-lite"/>
    </source>
</evidence>
<organism evidence="2 3">
    <name type="scientific">Brachybacterium sacelli</name>
    <dbReference type="NCBI Taxonomy" id="173364"/>
    <lineage>
        <taxon>Bacteria</taxon>
        <taxon>Bacillati</taxon>
        <taxon>Actinomycetota</taxon>
        <taxon>Actinomycetes</taxon>
        <taxon>Micrococcales</taxon>
        <taxon>Dermabacteraceae</taxon>
        <taxon>Brachybacterium</taxon>
    </lineage>
</organism>
<feature type="region of interest" description="Disordered" evidence="1">
    <location>
        <begin position="1"/>
        <end position="20"/>
    </location>
</feature>
<dbReference type="RefSeq" id="WP_209904590.1">
    <property type="nucleotide sequence ID" value="NZ_BAAAJW010000017.1"/>
</dbReference>
<name>A0ABS4X5M9_9MICO</name>
<feature type="compositionally biased region" description="Low complexity" evidence="1">
    <location>
        <begin position="1"/>
        <end position="13"/>
    </location>
</feature>
<sequence>MTTTSVSTAPVAARPSRGAATYGQVRTDAIDVSLDGAFAGDQIPPGHFGIVVRNHGGVQTYYFRGSFGDLNAQIVARTQHASGQTRHYIGGSIDGGSLVPMARAVAA</sequence>
<gene>
    <name evidence="2" type="ORF">JOF43_003754</name>
</gene>